<accession>A0A7S2CZL6</accession>
<gene>
    <name evidence="1" type="ORF">DSPE1174_LOCUS17924</name>
</gene>
<dbReference type="EMBL" id="HBGS01034752">
    <property type="protein sequence ID" value="CAD9438752.1"/>
    <property type="molecule type" value="Transcribed_RNA"/>
</dbReference>
<protein>
    <submittedName>
        <fullName evidence="1">Uncharacterized protein</fullName>
    </submittedName>
</protein>
<evidence type="ECO:0000313" key="1">
    <source>
        <dbReference type="EMBL" id="CAD9438752.1"/>
    </source>
</evidence>
<dbReference type="AlphaFoldDB" id="A0A7S2CZL6"/>
<reference evidence="1" key="1">
    <citation type="submission" date="2021-01" db="EMBL/GenBank/DDBJ databases">
        <authorList>
            <person name="Corre E."/>
            <person name="Pelletier E."/>
            <person name="Niang G."/>
            <person name="Scheremetjew M."/>
            <person name="Finn R."/>
            <person name="Kale V."/>
            <person name="Holt S."/>
            <person name="Cochrane G."/>
            <person name="Meng A."/>
            <person name="Brown T."/>
            <person name="Cohen L."/>
        </authorList>
    </citation>
    <scope>NUCLEOTIDE SEQUENCE</scope>
    <source>
        <strain evidence="1">CCMP1381</strain>
    </source>
</reference>
<organism evidence="1">
    <name type="scientific">Octactis speculum</name>
    <dbReference type="NCBI Taxonomy" id="3111310"/>
    <lineage>
        <taxon>Eukaryota</taxon>
        <taxon>Sar</taxon>
        <taxon>Stramenopiles</taxon>
        <taxon>Ochrophyta</taxon>
        <taxon>Dictyochophyceae</taxon>
        <taxon>Dictyochales</taxon>
        <taxon>Dictyochaceae</taxon>
        <taxon>Octactis</taxon>
    </lineage>
</organism>
<name>A0A7S2CZL6_9STRA</name>
<sequence>MPMKLKYTGFFQCSHQIHRWTDEIILEEQIQIVHDQKLGERSCLNLVNSDTPMTKIGQAVHVLHMDAFHARVRPIKRIIGWEIVSRDNGDRQVLFHLIALANEPSLPKGSV</sequence>
<proteinExistence type="predicted"/>